<dbReference type="InterPro" id="IPR023353">
    <property type="entry name" value="LemA-like_dom_sf"/>
</dbReference>
<evidence type="ECO:0000256" key="1">
    <source>
        <dbReference type="ARBA" id="ARBA00004167"/>
    </source>
</evidence>
<evidence type="ECO:0000256" key="5">
    <source>
        <dbReference type="ARBA" id="ARBA00023136"/>
    </source>
</evidence>
<comment type="similarity">
    <text evidence="2">Belongs to the LemA family.</text>
</comment>
<dbReference type="Pfam" id="PF04011">
    <property type="entry name" value="LemA"/>
    <property type="match status" value="1"/>
</dbReference>
<protein>
    <submittedName>
        <fullName evidence="7">Uncharacterized conserved protein</fullName>
    </submittedName>
</protein>
<dbReference type="Proteomes" id="UP000243547">
    <property type="component" value="Unassembled WGS sequence"/>
</dbReference>
<keyword evidence="4 6" id="KW-1133">Transmembrane helix</keyword>
<dbReference type="STRING" id="1120989.SAMN02745227_00312"/>
<dbReference type="SUPFAM" id="SSF140478">
    <property type="entry name" value="LemA-like"/>
    <property type="match status" value="1"/>
</dbReference>
<organism evidence="7 8">
    <name type="scientific">Anaerobranca californiensis DSM 14826</name>
    <dbReference type="NCBI Taxonomy" id="1120989"/>
    <lineage>
        <taxon>Bacteria</taxon>
        <taxon>Bacillati</taxon>
        <taxon>Bacillota</taxon>
        <taxon>Clostridia</taxon>
        <taxon>Eubacteriales</taxon>
        <taxon>Proteinivoracaceae</taxon>
        <taxon>Anaerobranca</taxon>
    </lineage>
</organism>
<dbReference type="GO" id="GO:0016020">
    <property type="term" value="C:membrane"/>
    <property type="evidence" value="ECO:0007669"/>
    <property type="project" value="UniProtKB-SubCell"/>
</dbReference>
<dbReference type="OrthoDB" id="9804152at2"/>
<evidence type="ECO:0000256" key="6">
    <source>
        <dbReference type="SAM" id="Phobius"/>
    </source>
</evidence>
<dbReference type="RefSeq" id="WP_072905649.1">
    <property type="nucleotide sequence ID" value="NZ_FRAI01000005.1"/>
</dbReference>
<dbReference type="AlphaFoldDB" id="A0A1M6KZF8"/>
<proteinExistence type="inferred from homology"/>
<dbReference type="InterPro" id="IPR007156">
    <property type="entry name" value="MamQ_LemA"/>
</dbReference>
<keyword evidence="5 6" id="KW-0472">Membrane</keyword>
<keyword evidence="3 6" id="KW-0812">Transmembrane</keyword>
<evidence type="ECO:0000313" key="8">
    <source>
        <dbReference type="Proteomes" id="UP000243547"/>
    </source>
</evidence>
<evidence type="ECO:0000256" key="4">
    <source>
        <dbReference type="ARBA" id="ARBA00022989"/>
    </source>
</evidence>
<comment type="subcellular location">
    <subcellularLocation>
        <location evidence="1">Membrane</location>
        <topology evidence="1">Single-pass membrane protein</topology>
    </subcellularLocation>
</comment>
<sequence>MEKKGLSLMPFFVLILFVGLGVSLMFVYYSILDIQRELEIARVNLDEDLQERYNLISGLMVTMNNEINFQINQEGKILDLSVLYDDKGKRIYDIVKGDIEDIVKNEKGVFNKENIYKMENIEGGFLLFTQFLKDNLNVDVENFSDFKRLREVDEKIALSGGEYNEIASNFNKKISSFPNNLVAFFSGIKGVPLYNLNRGY</sequence>
<evidence type="ECO:0000256" key="3">
    <source>
        <dbReference type="ARBA" id="ARBA00022692"/>
    </source>
</evidence>
<reference evidence="8" key="1">
    <citation type="submission" date="2016-11" db="EMBL/GenBank/DDBJ databases">
        <authorList>
            <person name="Varghese N."/>
            <person name="Submissions S."/>
        </authorList>
    </citation>
    <scope>NUCLEOTIDE SEQUENCE [LARGE SCALE GENOMIC DNA]</scope>
    <source>
        <strain evidence="8">DSM 14826</strain>
    </source>
</reference>
<gene>
    <name evidence="7" type="ORF">SAMN02745227_00312</name>
</gene>
<name>A0A1M6KZF8_9FIRM</name>
<dbReference type="Gene3D" id="1.20.1440.20">
    <property type="entry name" value="LemA-like domain"/>
    <property type="match status" value="1"/>
</dbReference>
<evidence type="ECO:0000313" key="7">
    <source>
        <dbReference type="EMBL" id="SHJ64378.1"/>
    </source>
</evidence>
<keyword evidence="8" id="KW-1185">Reference proteome</keyword>
<evidence type="ECO:0000256" key="2">
    <source>
        <dbReference type="ARBA" id="ARBA00008854"/>
    </source>
</evidence>
<accession>A0A1M6KZF8</accession>
<feature type="transmembrane region" description="Helical" evidence="6">
    <location>
        <begin position="12"/>
        <end position="32"/>
    </location>
</feature>
<dbReference type="EMBL" id="FRAI01000005">
    <property type="protein sequence ID" value="SHJ64378.1"/>
    <property type="molecule type" value="Genomic_DNA"/>
</dbReference>